<sequence length="73" mass="8014">MRGATIPNRKTLKQCAGFNPRPPCGERQEILDVDTLTTVSIHAPRAGSDTLFYRSRITPTKFQSTPPVRGATS</sequence>
<dbReference type="KEGG" id="dmm:dnm_098750"/>
<dbReference type="EMBL" id="CP061800">
    <property type="protein sequence ID" value="QTA93767.1"/>
    <property type="molecule type" value="Genomic_DNA"/>
</dbReference>
<dbReference type="Proteomes" id="UP000663722">
    <property type="component" value="Chromosome"/>
</dbReference>
<dbReference type="AlphaFoldDB" id="A0A975BYA8"/>
<proteinExistence type="predicted"/>
<reference evidence="2" key="1">
    <citation type="journal article" date="2021" name="Microb. Physiol.">
        <title>Proteogenomic Insights into the Physiology of Marine, Sulfate-Reducing, Filamentous Desulfonema limicola and Desulfonema magnum.</title>
        <authorList>
            <person name="Schnaars V."/>
            <person name="Wohlbrand L."/>
            <person name="Scheve S."/>
            <person name="Hinrichs C."/>
            <person name="Reinhardt R."/>
            <person name="Rabus R."/>
        </authorList>
    </citation>
    <scope>NUCLEOTIDE SEQUENCE</scope>
    <source>
        <strain evidence="2">4be13</strain>
    </source>
</reference>
<feature type="region of interest" description="Disordered" evidence="1">
    <location>
        <begin position="1"/>
        <end position="20"/>
    </location>
</feature>
<gene>
    <name evidence="2" type="ORF">dnm_098750</name>
</gene>
<name>A0A975BYA8_9BACT</name>
<accession>A0A975BYA8</accession>
<evidence type="ECO:0000313" key="3">
    <source>
        <dbReference type="Proteomes" id="UP000663722"/>
    </source>
</evidence>
<evidence type="ECO:0000313" key="2">
    <source>
        <dbReference type="EMBL" id="QTA93767.1"/>
    </source>
</evidence>
<evidence type="ECO:0000256" key="1">
    <source>
        <dbReference type="SAM" id="MobiDB-lite"/>
    </source>
</evidence>
<keyword evidence="3" id="KW-1185">Reference proteome</keyword>
<organism evidence="2 3">
    <name type="scientific">Desulfonema magnum</name>
    <dbReference type="NCBI Taxonomy" id="45655"/>
    <lineage>
        <taxon>Bacteria</taxon>
        <taxon>Pseudomonadati</taxon>
        <taxon>Thermodesulfobacteriota</taxon>
        <taxon>Desulfobacteria</taxon>
        <taxon>Desulfobacterales</taxon>
        <taxon>Desulfococcaceae</taxon>
        <taxon>Desulfonema</taxon>
    </lineage>
</organism>
<protein>
    <submittedName>
        <fullName evidence="2">Uncharacterized protein</fullName>
    </submittedName>
</protein>